<evidence type="ECO:0000256" key="10">
    <source>
        <dbReference type="ARBA" id="ARBA00074746"/>
    </source>
</evidence>
<gene>
    <name evidence="13" type="ORF">PHISCL_07504</name>
</gene>
<keyword evidence="4 11" id="KW-0812">Transmembrane</keyword>
<evidence type="ECO:0000256" key="6">
    <source>
        <dbReference type="ARBA" id="ARBA00023136"/>
    </source>
</evidence>
<name>A0A3A2ZAK5_9EURO</name>
<feature type="domain" description="Major facilitator superfamily (MFS) profile" evidence="12">
    <location>
        <begin position="26"/>
        <end position="451"/>
    </location>
</feature>
<feature type="transmembrane region" description="Helical" evidence="11">
    <location>
        <begin position="242"/>
        <end position="266"/>
    </location>
</feature>
<evidence type="ECO:0000256" key="9">
    <source>
        <dbReference type="ARBA" id="ARBA00057034"/>
    </source>
</evidence>
<dbReference type="FunFam" id="1.20.1250.20:FF:000172">
    <property type="entry name" value="MFS multidrug resistance transporter"/>
    <property type="match status" value="1"/>
</dbReference>
<sequence length="462" mass="49575">MSSKTLPLETASQRYSCFSSLQKRYIVFTASGAGLFSSLSAQIYFPALNTLAKDLNVTSSMINLTVTSYMIFQGISPMFLGSFADQTGRRPSYVICFIIYIISNVGLALQNSFAALIVLRCLQSAGISSTVALSAATVADIATKEERGTMMGFVMAGSFMGPAIGPIIGGLLAQYLGWRSIFWFLAIASGAFFLPLLFFMPETARNVVGDGSGPSQTWNRPLIQYFYCRKTSKMESPSSDSLGSSLIVLFVTGVIMAGNMTVLSSITSIYSDLYGLNVLEIGLCYITMGVGSMVASIISGRLLDLNFQFLAKKRAPNADPVERKELVPVEKARSMVLIPLVSLGALTTLGFGWVLKFGVHLAAPEVLMFFVGLGLTGSFICASTLLVDLHTSSPAAATASNNLVRSLFSAAASAAIDPMLKAMGRGWAFTLVCFILLATIPFLLLLCREKRRVNDPAQTAED</sequence>
<dbReference type="SUPFAM" id="SSF103473">
    <property type="entry name" value="MFS general substrate transporter"/>
    <property type="match status" value="1"/>
</dbReference>
<feature type="transmembrane region" description="Helical" evidence="11">
    <location>
        <begin position="25"/>
        <end position="45"/>
    </location>
</feature>
<evidence type="ECO:0000256" key="11">
    <source>
        <dbReference type="SAM" id="Phobius"/>
    </source>
</evidence>
<keyword evidence="3" id="KW-0813">Transport</keyword>
<feature type="transmembrane region" description="Helical" evidence="11">
    <location>
        <begin position="92"/>
        <end position="109"/>
    </location>
</feature>
<dbReference type="InterPro" id="IPR036259">
    <property type="entry name" value="MFS_trans_sf"/>
</dbReference>
<dbReference type="PROSITE" id="PS50850">
    <property type="entry name" value="MFS"/>
    <property type="match status" value="1"/>
</dbReference>
<comment type="subcellular location">
    <subcellularLocation>
        <location evidence="1">Membrane</location>
        <topology evidence="1">Multi-pass membrane protein</topology>
    </subcellularLocation>
</comment>
<comment type="similarity">
    <text evidence="2">Belongs to the major facilitator superfamily.</text>
</comment>
<keyword evidence="14" id="KW-1185">Reference proteome</keyword>
<evidence type="ECO:0000313" key="14">
    <source>
        <dbReference type="Proteomes" id="UP000266188"/>
    </source>
</evidence>
<dbReference type="GO" id="GO:0005886">
    <property type="term" value="C:plasma membrane"/>
    <property type="evidence" value="ECO:0007669"/>
    <property type="project" value="TreeGrafter"/>
</dbReference>
<feature type="transmembrane region" description="Helical" evidence="11">
    <location>
        <begin position="57"/>
        <end position="80"/>
    </location>
</feature>
<dbReference type="GO" id="GO:0015137">
    <property type="term" value="F:citrate transmembrane transporter activity"/>
    <property type="evidence" value="ECO:0007669"/>
    <property type="project" value="UniProtKB-ARBA"/>
</dbReference>
<dbReference type="GO" id="GO:0140115">
    <property type="term" value="P:export across plasma membrane"/>
    <property type="evidence" value="ECO:0007669"/>
    <property type="project" value="UniProtKB-ARBA"/>
</dbReference>
<evidence type="ECO:0000256" key="8">
    <source>
        <dbReference type="ARBA" id="ARBA00051015"/>
    </source>
</evidence>
<organism evidence="13 14">
    <name type="scientific">Aspergillus sclerotialis</name>
    <dbReference type="NCBI Taxonomy" id="2070753"/>
    <lineage>
        <taxon>Eukaryota</taxon>
        <taxon>Fungi</taxon>
        <taxon>Dikarya</taxon>
        <taxon>Ascomycota</taxon>
        <taxon>Pezizomycotina</taxon>
        <taxon>Eurotiomycetes</taxon>
        <taxon>Eurotiomycetidae</taxon>
        <taxon>Eurotiales</taxon>
        <taxon>Aspergillaceae</taxon>
        <taxon>Aspergillus</taxon>
        <taxon>Aspergillus subgen. Polypaecilum</taxon>
    </lineage>
</organism>
<feature type="transmembrane region" description="Helical" evidence="11">
    <location>
        <begin position="278"/>
        <end position="303"/>
    </location>
</feature>
<dbReference type="OrthoDB" id="440553at2759"/>
<evidence type="ECO:0000256" key="2">
    <source>
        <dbReference type="ARBA" id="ARBA00008335"/>
    </source>
</evidence>
<comment type="function">
    <text evidence="9">Transmembrane transporter that exports citrate across the cell membrane.</text>
</comment>
<evidence type="ECO:0000259" key="12">
    <source>
        <dbReference type="PROSITE" id="PS50850"/>
    </source>
</evidence>
<dbReference type="Proteomes" id="UP000266188">
    <property type="component" value="Unassembled WGS sequence"/>
</dbReference>
<dbReference type="EMBL" id="MVGC01000333">
    <property type="protein sequence ID" value="RJE20168.1"/>
    <property type="molecule type" value="Genomic_DNA"/>
</dbReference>
<dbReference type="PANTHER" id="PTHR23502:SF51">
    <property type="entry name" value="QUINIDINE RESISTANCE PROTEIN 1-RELATED"/>
    <property type="match status" value="1"/>
</dbReference>
<dbReference type="FunFam" id="1.20.1720.10:FF:000009">
    <property type="entry name" value="MFS multidrug transporter"/>
    <property type="match status" value="1"/>
</dbReference>
<evidence type="ECO:0000256" key="4">
    <source>
        <dbReference type="ARBA" id="ARBA00022692"/>
    </source>
</evidence>
<dbReference type="AlphaFoldDB" id="A0A3A2ZAK5"/>
<comment type="caution">
    <text evidence="13">The sequence shown here is derived from an EMBL/GenBank/DDBJ whole genome shotgun (WGS) entry which is preliminary data.</text>
</comment>
<feature type="transmembrane region" description="Helical" evidence="11">
    <location>
        <begin position="181"/>
        <end position="199"/>
    </location>
</feature>
<dbReference type="STRING" id="2070753.A0A3A2ZAK5"/>
<reference evidence="14" key="1">
    <citation type="submission" date="2017-02" db="EMBL/GenBank/DDBJ databases">
        <authorList>
            <person name="Tafer H."/>
            <person name="Lopandic K."/>
        </authorList>
    </citation>
    <scope>NUCLEOTIDE SEQUENCE [LARGE SCALE GENOMIC DNA]</scope>
    <source>
        <strain evidence="14">CBS 366.77</strain>
    </source>
</reference>
<evidence type="ECO:0000256" key="1">
    <source>
        <dbReference type="ARBA" id="ARBA00004141"/>
    </source>
</evidence>
<dbReference type="InterPro" id="IPR020846">
    <property type="entry name" value="MFS_dom"/>
</dbReference>
<feature type="transmembrane region" description="Helical" evidence="11">
    <location>
        <begin position="367"/>
        <end position="390"/>
    </location>
</feature>
<keyword evidence="6 11" id="KW-0472">Membrane</keyword>
<protein>
    <recommendedName>
        <fullName evidence="10">Citrate exporter 1</fullName>
    </recommendedName>
</protein>
<feature type="transmembrane region" description="Helical" evidence="11">
    <location>
        <begin position="336"/>
        <end position="355"/>
    </location>
</feature>
<dbReference type="Gene3D" id="1.20.1250.20">
    <property type="entry name" value="MFS general substrate transporter like domains"/>
    <property type="match status" value="1"/>
</dbReference>
<evidence type="ECO:0000256" key="3">
    <source>
        <dbReference type="ARBA" id="ARBA00022448"/>
    </source>
</evidence>
<evidence type="ECO:0000256" key="5">
    <source>
        <dbReference type="ARBA" id="ARBA00022989"/>
    </source>
</evidence>
<dbReference type="InterPro" id="IPR011701">
    <property type="entry name" value="MFS"/>
</dbReference>
<dbReference type="Pfam" id="PF07690">
    <property type="entry name" value="MFS_1"/>
    <property type="match status" value="1"/>
</dbReference>
<evidence type="ECO:0000313" key="13">
    <source>
        <dbReference type="EMBL" id="RJE20168.1"/>
    </source>
</evidence>
<keyword evidence="5 11" id="KW-1133">Transmembrane helix</keyword>
<proteinExistence type="inferred from homology"/>
<feature type="transmembrane region" description="Helical" evidence="11">
    <location>
        <begin position="151"/>
        <end position="175"/>
    </location>
</feature>
<keyword evidence="7" id="KW-0325">Glycoprotein</keyword>
<accession>A0A3A2ZAK5</accession>
<comment type="catalytic activity">
    <reaction evidence="8">
        <text>citrate(in) = citrate(out)</text>
        <dbReference type="Rhea" id="RHEA:33183"/>
        <dbReference type="ChEBI" id="CHEBI:16947"/>
    </reaction>
</comment>
<evidence type="ECO:0000256" key="7">
    <source>
        <dbReference type="ARBA" id="ARBA00023180"/>
    </source>
</evidence>
<feature type="transmembrane region" description="Helical" evidence="11">
    <location>
        <begin position="426"/>
        <end position="446"/>
    </location>
</feature>
<dbReference type="PANTHER" id="PTHR23502">
    <property type="entry name" value="MAJOR FACILITATOR SUPERFAMILY"/>
    <property type="match status" value="1"/>
</dbReference>